<dbReference type="EMBL" id="AZBU02000001">
    <property type="protein sequence ID" value="TMS32857.1"/>
    <property type="molecule type" value="Genomic_DNA"/>
</dbReference>
<sequence length="100" mass="11651">MCRQPDMPLIRDIRDIWEDRDNQEMPSLHELQLDYMPVRHDEYITMPPIPAHPGAEDPVTDVVRTVPSQRRPTMAEEPTTSPEDLSLDDEEEKINSDAFH</sequence>
<name>A0A4U8UL60_STECR</name>
<proteinExistence type="predicted"/>
<gene>
    <name evidence="2" type="ORF">L596_000655</name>
</gene>
<accession>A0A4U8UL60</accession>
<dbReference type="EMBL" id="CM016762">
    <property type="protein sequence ID" value="TMS32857.1"/>
    <property type="molecule type" value="Genomic_DNA"/>
</dbReference>
<evidence type="ECO:0000313" key="3">
    <source>
        <dbReference type="Proteomes" id="UP000298663"/>
    </source>
</evidence>
<organism evidence="2 3">
    <name type="scientific">Steinernema carpocapsae</name>
    <name type="common">Entomopathogenic nematode</name>
    <dbReference type="NCBI Taxonomy" id="34508"/>
    <lineage>
        <taxon>Eukaryota</taxon>
        <taxon>Metazoa</taxon>
        <taxon>Ecdysozoa</taxon>
        <taxon>Nematoda</taxon>
        <taxon>Chromadorea</taxon>
        <taxon>Rhabditida</taxon>
        <taxon>Tylenchina</taxon>
        <taxon>Panagrolaimomorpha</taxon>
        <taxon>Strongyloidoidea</taxon>
        <taxon>Steinernematidae</taxon>
        <taxon>Steinernema</taxon>
    </lineage>
</organism>
<dbReference type="Proteomes" id="UP000298663">
    <property type="component" value="Chromosome X"/>
</dbReference>
<reference evidence="2 3" key="2">
    <citation type="journal article" date="2019" name="G3 (Bethesda)">
        <title>Hybrid Assembly of the Genome of the Entomopathogenic Nematode Steinernema carpocapsae Identifies the X-Chromosome.</title>
        <authorList>
            <person name="Serra L."/>
            <person name="Macchietto M."/>
            <person name="Macias-Munoz A."/>
            <person name="McGill C.J."/>
            <person name="Rodriguez I.M."/>
            <person name="Rodriguez B."/>
            <person name="Murad R."/>
            <person name="Mortazavi A."/>
        </authorList>
    </citation>
    <scope>NUCLEOTIDE SEQUENCE [LARGE SCALE GENOMIC DNA]</scope>
    <source>
        <strain evidence="2 3">ALL</strain>
    </source>
</reference>
<protein>
    <submittedName>
        <fullName evidence="2">Uncharacterized protein</fullName>
    </submittedName>
</protein>
<comment type="caution">
    <text evidence="2">The sequence shown here is derived from an EMBL/GenBank/DDBJ whole genome shotgun (WGS) entry which is preliminary data.</text>
</comment>
<evidence type="ECO:0000256" key="1">
    <source>
        <dbReference type="SAM" id="MobiDB-lite"/>
    </source>
</evidence>
<feature type="region of interest" description="Disordered" evidence="1">
    <location>
        <begin position="67"/>
        <end position="100"/>
    </location>
</feature>
<reference evidence="2 3" key="1">
    <citation type="journal article" date="2015" name="Genome Biol.">
        <title>Comparative genomics of Steinernema reveals deeply conserved gene regulatory networks.</title>
        <authorList>
            <person name="Dillman A.R."/>
            <person name="Macchietto M."/>
            <person name="Porter C.F."/>
            <person name="Rogers A."/>
            <person name="Williams B."/>
            <person name="Antoshechkin I."/>
            <person name="Lee M.M."/>
            <person name="Goodwin Z."/>
            <person name="Lu X."/>
            <person name="Lewis E.E."/>
            <person name="Goodrich-Blair H."/>
            <person name="Stock S.P."/>
            <person name="Adams B.J."/>
            <person name="Sternberg P.W."/>
            <person name="Mortazavi A."/>
        </authorList>
    </citation>
    <scope>NUCLEOTIDE SEQUENCE [LARGE SCALE GENOMIC DNA]</scope>
    <source>
        <strain evidence="2 3">ALL</strain>
    </source>
</reference>
<dbReference type="AlphaFoldDB" id="A0A4U8UL60"/>
<evidence type="ECO:0000313" key="2">
    <source>
        <dbReference type="EMBL" id="TMS32857.1"/>
    </source>
</evidence>
<keyword evidence="3" id="KW-1185">Reference proteome</keyword>